<keyword evidence="8" id="KW-0915">Sodium</keyword>
<dbReference type="OrthoDB" id="6132759at2759"/>
<keyword evidence="3" id="KW-0813">Transport</keyword>
<feature type="region of interest" description="Disordered" evidence="12">
    <location>
        <begin position="740"/>
        <end position="820"/>
    </location>
</feature>
<feature type="transmembrane region" description="Helical" evidence="13">
    <location>
        <begin position="475"/>
        <end position="498"/>
    </location>
</feature>
<accession>A0A150G9C3</accession>
<evidence type="ECO:0000256" key="1">
    <source>
        <dbReference type="ARBA" id="ARBA00004651"/>
    </source>
</evidence>
<evidence type="ECO:0000256" key="5">
    <source>
        <dbReference type="ARBA" id="ARBA00022692"/>
    </source>
</evidence>
<gene>
    <name evidence="14" type="ORF">GPECTOR_43g883</name>
</gene>
<feature type="transmembrane region" description="Helical" evidence="13">
    <location>
        <begin position="36"/>
        <end position="59"/>
    </location>
</feature>
<feature type="transmembrane region" description="Helical" evidence="13">
    <location>
        <begin position="97"/>
        <end position="119"/>
    </location>
</feature>
<dbReference type="Proteomes" id="UP000075714">
    <property type="component" value="Unassembled WGS sequence"/>
</dbReference>
<feature type="transmembrane region" description="Helical" evidence="13">
    <location>
        <begin position="177"/>
        <end position="197"/>
    </location>
</feature>
<comment type="caution">
    <text evidence="14">The sequence shown here is derived from an EMBL/GenBank/DDBJ whole genome shotgun (WGS) entry which is preliminary data.</text>
</comment>
<protein>
    <submittedName>
        <fullName evidence="14">Uncharacterized protein</fullName>
    </submittedName>
</protein>
<dbReference type="Pfam" id="PF00474">
    <property type="entry name" value="SSF"/>
    <property type="match status" value="1"/>
</dbReference>
<evidence type="ECO:0000256" key="7">
    <source>
        <dbReference type="ARBA" id="ARBA00022989"/>
    </source>
</evidence>
<dbReference type="AlphaFoldDB" id="A0A150G9C3"/>
<dbReference type="InterPro" id="IPR038377">
    <property type="entry name" value="Na/Glc_symporter_sf"/>
</dbReference>
<evidence type="ECO:0000256" key="4">
    <source>
        <dbReference type="ARBA" id="ARBA00022475"/>
    </source>
</evidence>
<dbReference type="PANTHER" id="PTHR48086:SF3">
    <property type="entry name" value="SODIUM_PROLINE SYMPORTER"/>
    <property type="match status" value="1"/>
</dbReference>
<evidence type="ECO:0000256" key="13">
    <source>
        <dbReference type="SAM" id="Phobius"/>
    </source>
</evidence>
<feature type="compositionally biased region" description="Basic and acidic residues" evidence="12">
    <location>
        <begin position="800"/>
        <end position="813"/>
    </location>
</feature>
<keyword evidence="6" id="KW-0769">Symport</keyword>
<feature type="transmembrane region" description="Helical" evidence="13">
    <location>
        <begin position="333"/>
        <end position="353"/>
    </location>
</feature>
<feature type="transmembrane region" description="Helical" evidence="13">
    <location>
        <begin position="204"/>
        <end position="220"/>
    </location>
</feature>
<dbReference type="GO" id="GO:0006814">
    <property type="term" value="P:sodium ion transport"/>
    <property type="evidence" value="ECO:0007669"/>
    <property type="project" value="UniProtKB-KW"/>
</dbReference>
<evidence type="ECO:0000256" key="6">
    <source>
        <dbReference type="ARBA" id="ARBA00022847"/>
    </source>
</evidence>
<dbReference type="InterPro" id="IPR050277">
    <property type="entry name" value="Sodium:Solute_Symporter"/>
</dbReference>
<keyword evidence="5 13" id="KW-0812">Transmembrane</keyword>
<dbReference type="PROSITE" id="PS50283">
    <property type="entry name" value="NA_SOLUT_SYMP_3"/>
    <property type="match status" value="1"/>
</dbReference>
<name>A0A150G9C3_GONPE</name>
<dbReference type="InterPro" id="IPR001734">
    <property type="entry name" value="Na/solute_symporter"/>
</dbReference>
<dbReference type="PANTHER" id="PTHR48086">
    <property type="entry name" value="SODIUM/PROLINE SYMPORTER-RELATED"/>
    <property type="match status" value="1"/>
</dbReference>
<keyword evidence="15" id="KW-1185">Reference proteome</keyword>
<dbReference type="STRING" id="33097.A0A150G9C3"/>
<feature type="transmembrane region" description="Helical" evidence="13">
    <location>
        <begin position="66"/>
        <end position="85"/>
    </location>
</feature>
<keyword evidence="10 13" id="KW-0472">Membrane</keyword>
<reference evidence="15" key="1">
    <citation type="journal article" date="2016" name="Nat. Commun.">
        <title>The Gonium pectorale genome demonstrates co-option of cell cycle regulation during the evolution of multicellularity.</title>
        <authorList>
            <person name="Hanschen E.R."/>
            <person name="Marriage T.N."/>
            <person name="Ferris P.J."/>
            <person name="Hamaji T."/>
            <person name="Toyoda A."/>
            <person name="Fujiyama A."/>
            <person name="Neme R."/>
            <person name="Noguchi H."/>
            <person name="Minakuchi Y."/>
            <person name="Suzuki M."/>
            <person name="Kawai-Toyooka H."/>
            <person name="Smith D.R."/>
            <person name="Sparks H."/>
            <person name="Anderson J."/>
            <person name="Bakaric R."/>
            <person name="Luria V."/>
            <person name="Karger A."/>
            <person name="Kirschner M.W."/>
            <person name="Durand P.M."/>
            <person name="Michod R.E."/>
            <person name="Nozaki H."/>
            <person name="Olson B.J."/>
        </authorList>
    </citation>
    <scope>NUCLEOTIDE SEQUENCE [LARGE SCALE GENOMIC DNA]</scope>
    <source>
        <strain evidence="15">NIES-2863</strain>
    </source>
</reference>
<evidence type="ECO:0000256" key="10">
    <source>
        <dbReference type="ARBA" id="ARBA00023136"/>
    </source>
</evidence>
<feature type="transmembrane region" description="Helical" evidence="13">
    <location>
        <begin position="448"/>
        <end position="469"/>
    </location>
</feature>
<evidence type="ECO:0000256" key="2">
    <source>
        <dbReference type="ARBA" id="ARBA00006434"/>
    </source>
</evidence>
<keyword evidence="9" id="KW-0406">Ion transport</keyword>
<evidence type="ECO:0000256" key="9">
    <source>
        <dbReference type="ARBA" id="ARBA00023065"/>
    </source>
</evidence>
<feature type="transmembrane region" description="Helical" evidence="13">
    <location>
        <begin position="140"/>
        <end position="165"/>
    </location>
</feature>
<sequence length="820" mass="85693">MNELLHREKLRGCCQKFVCGIPCPAPFDKSGVALGFGLPVALVSVSWAIMGIAIAVVTVKQGDYRAFFICNRTLPYFVVSFALLSQGLDTASSLDGAVSPIGVGMSLLLNGLFLAAPINRMGLLTLPDLFRRKYGALMEVMVSFIEIASFTVLLAGNLVGISVLLQFCFGLSRGTGVAVSGAVLAVYTASGGLYSVALTDVPQALGGLSGLFVTAVYMLATSDGPVVPPPSRGFAVDLGGNVTARTPGYSGPADCLDPATGTRLCDNNYYPRGELVIVPGAMRNPDAYAPAPNALLYNWASIFVLAFGNLCALDFQARSIACKSPRAARAANLTAGCLLLLLALPFGLLGGLARRHYGPDSPYATFEPDSCSADRGRPSCAQWLPQENVAVFMMLWEQAPRAMGVWAMVAMAAASVSTADGAILATATVAAHNLWRKVPRIGSNERNLLLMARLFIVPMTLLACMTALLVYRPAYLLVVSFDIVLAGVLVPLIAAIYVPGVSPNAGLLSCLVGSLLRITLEQVLPKDGSLVAPLGRTSKAYGRAVQGLPAFLKVDPPEFTQAAGLWDPSSGTCQQAPLADWTGLDSLLSPACSLLTLLGVMAAERRWPGMDLLWFVPKAWRQASPLYLSDEPSVHAGKQLGPSPSPASETRPYFRRSMAALMMPSVPEEDGSVMAGSSARGGRHSVASAVAVARVMDPEHPVLNRALDAIPDPDPDPEAGELDLDLELAGLMAASDGPTATVARLSDGGGSGSGCSADSRAGEEARAGRGGSDRGGGRGTGRAPAVASVRITMSGALPEPQDRPAPEAPEGRRRWAGGKT</sequence>
<comment type="subcellular location">
    <subcellularLocation>
        <location evidence="1">Cell membrane</location>
        <topology evidence="1">Multi-pass membrane protein</topology>
    </subcellularLocation>
</comment>
<evidence type="ECO:0000313" key="15">
    <source>
        <dbReference type="Proteomes" id="UP000075714"/>
    </source>
</evidence>
<organism evidence="14 15">
    <name type="scientific">Gonium pectorale</name>
    <name type="common">Green alga</name>
    <dbReference type="NCBI Taxonomy" id="33097"/>
    <lineage>
        <taxon>Eukaryota</taxon>
        <taxon>Viridiplantae</taxon>
        <taxon>Chlorophyta</taxon>
        <taxon>core chlorophytes</taxon>
        <taxon>Chlorophyceae</taxon>
        <taxon>CS clade</taxon>
        <taxon>Chlamydomonadales</taxon>
        <taxon>Volvocaceae</taxon>
        <taxon>Gonium</taxon>
    </lineage>
</organism>
<dbReference type="Gene3D" id="1.20.1730.10">
    <property type="entry name" value="Sodium/glucose cotransporter"/>
    <property type="match status" value="1"/>
</dbReference>
<evidence type="ECO:0000313" key="14">
    <source>
        <dbReference type="EMBL" id="KXZ46447.1"/>
    </source>
</evidence>
<dbReference type="GO" id="GO:0005886">
    <property type="term" value="C:plasma membrane"/>
    <property type="evidence" value="ECO:0007669"/>
    <property type="project" value="UniProtKB-SubCell"/>
</dbReference>
<keyword evidence="4" id="KW-1003">Cell membrane</keyword>
<comment type="similarity">
    <text evidence="2">Belongs to the sodium:solute symporter (SSF) (TC 2.A.21) family.</text>
</comment>
<dbReference type="GO" id="GO:0015293">
    <property type="term" value="F:symporter activity"/>
    <property type="evidence" value="ECO:0007669"/>
    <property type="project" value="UniProtKB-KW"/>
</dbReference>
<evidence type="ECO:0000256" key="3">
    <source>
        <dbReference type="ARBA" id="ARBA00022448"/>
    </source>
</evidence>
<feature type="compositionally biased region" description="Basic and acidic residues" evidence="12">
    <location>
        <begin position="760"/>
        <end position="776"/>
    </location>
</feature>
<feature type="transmembrane region" description="Helical" evidence="13">
    <location>
        <begin position="294"/>
        <end position="313"/>
    </location>
</feature>
<evidence type="ECO:0000256" key="8">
    <source>
        <dbReference type="ARBA" id="ARBA00023053"/>
    </source>
</evidence>
<proteinExistence type="inferred from homology"/>
<dbReference type="EMBL" id="LSYV01000044">
    <property type="protein sequence ID" value="KXZ46447.1"/>
    <property type="molecule type" value="Genomic_DNA"/>
</dbReference>
<evidence type="ECO:0000256" key="12">
    <source>
        <dbReference type="SAM" id="MobiDB-lite"/>
    </source>
</evidence>
<evidence type="ECO:0000256" key="11">
    <source>
        <dbReference type="ARBA" id="ARBA00023201"/>
    </source>
</evidence>
<keyword evidence="11" id="KW-0739">Sodium transport</keyword>
<keyword evidence="7 13" id="KW-1133">Transmembrane helix</keyword>